<dbReference type="GO" id="GO:0016301">
    <property type="term" value="F:kinase activity"/>
    <property type="evidence" value="ECO:0007669"/>
    <property type="project" value="UniProtKB-KW"/>
</dbReference>
<name>A0A2P2PDI0_RHIMU</name>
<keyword evidence="2" id="KW-0808">Transferase</keyword>
<keyword evidence="1" id="KW-1133">Transmembrane helix</keyword>
<accession>A0A2P2PDI0</accession>
<reference evidence="2" key="1">
    <citation type="submission" date="2018-02" db="EMBL/GenBank/DDBJ databases">
        <title>Rhizophora mucronata_Transcriptome.</title>
        <authorList>
            <person name="Meera S.P."/>
            <person name="Sreeshan A."/>
            <person name="Augustine A."/>
        </authorList>
    </citation>
    <scope>NUCLEOTIDE SEQUENCE</scope>
    <source>
        <tissue evidence="2">Leaf</tissue>
    </source>
</reference>
<proteinExistence type="predicted"/>
<keyword evidence="1" id="KW-0472">Membrane</keyword>
<evidence type="ECO:0000313" key="2">
    <source>
        <dbReference type="EMBL" id="MBX52766.1"/>
    </source>
</evidence>
<feature type="transmembrane region" description="Helical" evidence="1">
    <location>
        <begin position="40"/>
        <end position="61"/>
    </location>
</feature>
<evidence type="ECO:0000256" key="1">
    <source>
        <dbReference type="SAM" id="Phobius"/>
    </source>
</evidence>
<keyword evidence="2" id="KW-0418">Kinase</keyword>
<keyword evidence="1" id="KW-0812">Transmembrane</keyword>
<keyword evidence="2" id="KW-0675">Receptor</keyword>
<organism evidence="2">
    <name type="scientific">Rhizophora mucronata</name>
    <name type="common">Asiatic mangrove</name>
    <dbReference type="NCBI Taxonomy" id="61149"/>
    <lineage>
        <taxon>Eukaryota</taxon>
        <taxon>Viridiplantae</taxon>
        <taxon>Streptophyta</taxon>
        <taxon>Embryophyta</taxon>
        <taxon>Tracheophyta</taxon>
        <taxon>Spermatophyta</taxon>
        <taxon>Magnoliopsida</taxon>
        <taxon>eudicotyledons</taxon>
        <taxon>Gunneridae</taxon>
        <taxon>Pentapetalae</taxon>
        <taxon>rosids</taxon>
        <taxon>fabids</taxon>
        <taxon>Malpighiales</taxon>
        <taxon>Rhizophoraceae</taxon>
        <taxon>Rhizophora</taxon>
    </lineage>
</organism>
<sequence>METQILGSLPHLLAHLLLREVMTMSPGALMEVAVRVQPLEILWALLLAVFVCYLLLGWVFASMLGNKSDTEGFRVLI</sequence>
<dbReference type="AlphaFoldDB" id="A0A2P2PDI0"/>
<protein>
    <submittedName>
        <fullName evidence="2">Putative receptor protein kinase TMK1</fullName>
    </submittedName>
</protein>
<dbReference type="EMBL" id="GGEC01072282">
    <property type="protein sequence ID" value="MBX52766.1"/>
    <property type="molecule type" value="Transcribed_RNA"/>
</dbReference>